<evidence type="ECO:0000256" key="1">
    <source>
        <dbReference type="SAM" id="MobiDB-lite"/>
    </source>
</evidence>
<sequence length="58" mass="5968">MQNVNSTENQGNNSNNNNSQCAAPAGPFNPGAIFDTGQTLCWNGAGTVQTCALWLPGA</sequence>
<accession>A0A0F6IKM8</accession>
<protein>
    <submittedName>
        <fullName evidence="2">Uncharacterized protein</fullName>
    </submittedName>
</protein>
<reference evidence="2 3" key="1">
    <citation type="submission" date="2013-01" db="EMBL/GenBank/DDBJ databases">
        <authorList>
            <person name="Harkins D.M."/>
            <person name="Durkin A.S."/>
            <person name="Brinkac L.M."/>
            <person name="Haft D.H."/>
            <person name="Selengut J.D."/>
            <person name="Sanka R."/>
            <person name="DePew J."/>
            <person name="Purushe J."/>
            <person name="Peacock S.J."/>
            <person name="Thaipadungpanit J."/>
            <person name="Wuthiekanun V.W."/>
            <person name="Day N.P."/>
            <person name="Vinetz J.M."/>
            <person name="Sutton G.G."/>
            <person name="Nierman W.C."/>
            <person name="Fouts D.E."/>
        </authorList>
    </citation>
    <scope>NUCLEOTIDE SEQUENCE [LARGE SCALE GENOMIC DNA]</scope>
    <source>
        <strain evidence="2 3">FPW1039</strain>
    </source>
</reference>
<name>A0A0F6IKM8_LEPIR</name>
<gene>
    <name evidence="2" type="ORF">LEP1GSC079_4149</name>
</gene>
<evidence type="ECO:0000313" key="2">
    <source>
        <dbReference type="EMBL" id="EMJ38603.1"/>
    </source>
</evidence>
<proteinExistence type="predicted"/>
<dbReference type="AlphaFoldDB" id="A0A0F6IKM8"/>
<dbReference type="Proteomes" id="UP000012164">
    <property type="component" value="Unassembled WGS sequence"/>
</dbReference>
<comment type="caution">
    <text evidence="2">The sequence shown here is derived from an EMBL/GenBank/DDBJ whole genome shotgun (WGS) entry which is preliminary data.</text>
</comment>
<organism evidence="2 3">
    <name type="scientific">Leptospira interrogans str. FPW1039</name>
    <dbReference type="NCBI Taxonomy" id="1193040"/>
    <lineage>
        <taxon>Bacteria</taxon>
        <taxon>Pseudomonadati</taxon>
        <taxon>Spirochaetota</taxon>
        <taxon>Spirochaetia</taxon>
        <taxon>Leptospirales</taxon>
        <taxon>Leptospiraceae</taxon>
        <taxon>Leptospira</taxon>
    </lineage>
</organism>
<evidence type="ECO:0000313" key="3">
    <source>
        <dbReference type="Proteomes" id="UP000012164"/>
    </source>
</evidence>
<dbReference type="EMBL" id="AKWR02000027">
    <property type="protein sequence ID" value="EMJ38603.1"/>
    <property type="molecule type" value="Genomic_DNA"/>
</dbReference>
<feature type="compositionally biased region" description="Low complexity" evidence="1">
    <location>
        <begin position="1"/>
        <end position="20"/>
    </location>
</feature>
<feature type="region of interest" description="Disordered" evidence="1">
    <location>
        <begin position="1"/>
        <end position="28"/>
    </location>
</feature>